<dbReference type="PROSITE" id="PS50088">
    <property type="entry name" value="ANK_REPEAT"/>
    <property type="match status" value="3"/>
</dbReference>
<dbReference type="EMBL" id="JH597773">
    <property type="protein sequence ID" value="EHQ07921.1"/>
    <property type="molecule type" value="Genomic_DNA"/>
</dbReference>
<dbReference type="Pfam" id="PF00023">
    <property type="entry name" value="Ank"/>
    <property type="match status" value="1"/>
</dbReference>
<dbReference type="InterPro" id="IPR002110">
    <property type="entry name" value="Ankyrin_rpt"/>
</dbReference>
<sequence length="297" mass="32629">MLFLKNRALLRYAKKGNLNKCRSLITEGADVNFQDSAGVSPLIAAVLPEKGYYELVELFISRGGNIHQKDVIGRSPLSYAAANGFSEIVSLLIRHGADVNEQDEYGITPILAATMNNRIEIIKILHKAGADINQMNFRGLSCILCSITNKNMVMLETIIALEANLNIYLPNHPTGLPAPLIWAMALGEYEMAKTLVSSGADVNVFTHHVAFTNRAIWAKDNDLLRMAIERGADLNFKDISGTPLENAIKSNSLFAVSALLEAGANIDNIEFAKSLWKYVTNKTHPRIKELLTAYGAK</sequence>
<dbReference type="PRINTS" id="PR01415">
    <property type="entry name" value="ANKYRIN"/>
</dbReference>
<dbReference type="PROSITE" id="PS50297">
    <property type="entry name" value="ANK_REP_REGION"/>
    <property type="match status" value="2"/>
</dbReference>
<feature type="repeat" description="ANK" evidence="1">
    <location>
        <begin position="105"/>
        <end position="137"/>
    </location>
</feature>
<name>H2CGK4_9LEPT</name>
<dbReference type="Gene3D" id="1.25.40.20">
    <property type="entry name" value="Ankyrin repeat-containing domain"/>
    <property type="match status" value="2"/>
</dbReference>
<organism evidence="2 3">
    <name type="scientific">Leptonema illini DSM 21528</name>
    <dbReference type="NCBI Taxonomy" id="929563"/>
    <lineage>
        <taxon>Bacteria</taxon>
        <taxon>Pseudomonadati</taxon>
        <taxon>Spirochaetota</taxon>
        <taxon>Spirochaetia</taxon>
        <taxon>Leptospirales</taxon>
        <taxon>Leptospiraceae</taxon>
        <taxon>Leptonema</taxon>
    </lineage>
</organism>
<dbReference type="SUPFAM" id="SSF48403">
    <property type="entry name" value="Ankyrin repeat"/>
    <property type="match status" value="1"/>
</dbReference>
<dbReference type="InterPro" id="IPR036770">
    <property type="entry name" value="Ankyrin_rpt-contain_sf"/>
</dbReference>
<dbReference type="Proteomes" id="UP000005737">
    <property type="component" value="Unassembled WGS sequence"/>
</dbReference>
<protein>
    <submittedName>
        <fullName evidence="2">Ankyrin</fullName>
    </submittedName>
</protein>
<dbReference type="PANTHER" id="PTHR44207:SF1">
    <property type="entry name" value="SURFACE ANTIGEN BSPA-LIKE"/>
    <property type="match status" value="1"/>
</dbReference>
<evidence type="ECO:0000313" key="3">
    <source>
        <dbReference type="Proteomes" id="UP000005737"/>
    </source>
</evidence>
<dbReference type="AlphaFoldDB" id="H2CGK4"/>
<dbReference type="PANTHER" id="PTHR44207">
    <property type="entry name" value="SURFACE ANTIGEN BSPA-LIKE-RELATED"/>
    <property type="match status" value="1"/>
</dbReference>
<dbReference type="RefSeq" id="WP_002774165.1">
    <property type="nucleotide sequence ID" value="NZ_JH597773.1"/>
</dbReference>
<dbReference type="Pfam" id="PF12796">
    <property type="entry name" value="Ank_2"/>
    <property type="match status" value="1"/>
</dbReference>
<dbReference type="HOGENOM" id="CLU_936263_0_0_12"/>
<proteinExistence type="predicted"/>
<gene>
    <name evidence="2" type="ORF">Lepil_3260</name>
</gene>
<evidence type="ECO:0000256" key="1">
    <source>
        <dbReference type="PROSITE-ProRule" id="PRU00023"/>
    </source>
</evidence>
<keyword evidence="3" id="KW-1185">Reference proteome</keyword>
<feature type="repeat" description="ANK" evidence="1">
    <location>
        <begin position="72"/>
        <end position="104"/>
    </location>
</feature>
<accession>H2CGK4</accession>
<dbReference type="STRING" id="183.GCA_002009735_03984"/>
<keyword evidence="1" id="KW-0040">ANK repeat</keyword>
<feature type="repeat" description="ANK" evidence="1">
    <location>
        <begin position="179"/>
        <end position="207"/>
    </location>
</feature>
<evidence type="ECO:0000313" key="2">
    <source>
        <dbReference type="EMBL" id="EHQ07921.1"/>
    </source>
</evidence>
<reference evidence="2 3" key="1">
    <citation type="submission" date="2011-10" db="EMBL/GenBank/DDBJ databases">
        <title>The Improved High-Quality Draft genome of Leptonema illini DSM 21528.</title>
        <authorList>
            <consortium name="US DOE Joint Genome Institute (JGI-PGF)"/>
            <person name="Lucas S."/>
            <person name="Copeland A."/>
            <person name="Lapidus A."/>
            <person name="Glavina del Rio T."/>
            <person name="Dalin E."/>
            <person name="Tice H."/>
            <person name="Bruce D."/>
            <person name="Goodwin L."/>
            <person name="Pitluck S."/>
            <person name="Peters L."/>
            <person name="Mikhailova N."/>
            <person name="Held B."/>
            <person name="Kyrpides N."/>
            <person name="Mavromatis K."/>
            <person name="Ivanova N."/>
            <person name="Markowitz V."/>
            <person name="Cheng J.-F."/>
            <person name="Hugenholtz P."/>
            <person name="Woyke T."/>
            <person name="Wu D."/>
            <person name="Gronow S."/>
            <person name="Wellnitz S."/>
            <person name="Brambilla E.-M."/>
            <person name="Klenk H.-P."/>
            <person name="Eisen J.A."/>
        </authorList>
    </citation>
    <scope>NUCLEOTIDE SEQUENCE [LARGE SCALE GENOMIC DNA]</scope>
    <source>
        <strain evidence="2 3">DSM 21528</strain>
    </source>
</reference>
<dbReference type="SMART" id="SM00248">
    <property type="entry name" value="ANK"/>
    <property type="match status" value="7"/>
</dbReference>